<feature type="domain" description="RING-type" evidence="2">
    <location>
        <begin position="87"/>
        <end position="132"/>
    </location>
</feature>
<dbReference type="GO" id="GO:0008270">
    <property type="term" value="F:zinc ion binding"/>
    <property type="evidence" value="ECO:0007669"/>
    <property type="project" value="UniProtKB-KW"/>
</dbReference>
<keyword evidence="1" id="KW-0862">Zinc</keyword>
<dbReference type="AlphaFoldDB" id="A0A7S1FAX9"/>
<dbReference type="SUPFAM" id="SSF57850">
    <property type="entry name" value="RING/U-box"/>
    <property type="match status" value="1"/>
</dbReference>
<dbReference type="InterPro" id="IPR001841">
    <property type="entry name" value="Znf_RING"/>
</dbReference>
<proteinExistence type="predicted"/>
<reference evidence="3" key="1">
    <citation type="submission" date="2021-01" db="EMBL/GenBank/DDBJ databases">
        <authorList>
            <person name="Corre E."/>
            <person name="Pelletier E."/>
            <person name="Niang G."/>
            <person name="Scheremetjew M."/>
            <person name="Finn R."/>
            <person name="Kale V."/>
            <person name="Holt S."/>
            <person name="Cochrane G."/>
            <person name="Meng A."/>
            <person name="Brown T."/>
            <person name="Cohen L."/>
        </authorList>
    </citation>
    <scope>NUCLEOTIDE SEQUENCE</scope>
</reference>
<keyword evidence="1" id="KW-0479">Metal-binding</keyword>
<evidence type="ECO:0000259" key="2">
    <source>
        <dbReference type="PROSITE" id="PS50089"/>
    </source>
</evidence>
<evidence type="ECO:0000256" key="1">
    <source>
        <dbReference type="PROSITE-ProRule" id="PRU00175"/>
    </source>
</evidence>
<sequence>MGECISVEQEGPLEVSVPTPGKRVLRVTESCGSVASLSPASGPDDISALLRRPSADVSLEELAGSNDLHCSNSVQAFFETEGQADLCVLCLDTLASEPLGVCVNSSGRRTCPHYFHLACLRQVEGCVCPQCRLRFGRRARLPPLREDPIQWMRLVSLSGEDQLSVRDVQAVLNGLLPSTPKQVEAFVSASWSTWTLGEEFLDEARISAFALAIDGALPKVQTTETELPVRLMPTPSGCDSQVCGVHAAATAPGELCSCGRVHVLRGDRVKRNPVWERIVDGGECDFGTVVRCDESAGVVVVLWDHAHEPITYSWPSCRHLHEVVHVPFQEAGSDGFRPVVEASELHDAEPQLFDFVRVLPCASEVQQWFDSRPACGCCDQRCRRNFQWTTNVGRHVGRAGYVLQKDSSDGNVLIEFVGRCHCQLHFPLCAVERMRDQDEGADHPRFALDARVECKLSQKWYSGTVTRLRWREKGWGDRPTAPYIVRLDDGRAVFAPFDSDGCIRFLKKEIHRT</sequence>
<accession>A0A7S1FAX9</accession>
<organism evidence="3">
    <name type="scientific">Noctiluca scintillans</name>
    <name type="common">Sea sparkle</name>
    <name type="synonym">Red tide dinoflagellate</name>
    <dbReference type="NCBI Taxonomy" id="2966"/>
    <lineage>
        <taxon>Eukaryota</taxon>
        <taxon>Sar</taxon>
        <taxon>Alveolata</taxon>
        <taxon>Dinophyceae</taxon>
        <taxon>Noctilucales</taxon>
        <taxon>Noctilucaceae</taxon>
        <taxon>Noctiluca</taxon>
    </lineage>
</organism>
<dbReference type="PROSITE" id="PS50089">
    <property type="entry name" value="ZF_RING_2"/>
    <property type="match status" value="1"/>
</dbReference>
<dbReference type="EMBL" id="HBFQ01043567">
    <property type="protein sequence ID" value="CAD8856488.1"/>
    <property type="molecule type" value="Transcribed_RNA"/>
</dbReference>
<evidence type="ECO:0000313" key="3">
    <source>
        <dbReference type="EMBL" id="CAD8856488.1"/>
    </source>
</evidence>
<protein>
    <recommendedName>
        <fullName evidence="2">RING-type domain-containing protein</fullName>
    </recommendedName>
</protein>
<keyword evidence="1" id="KW-0863">Zinc-finger</keyword>
<gene>
    <name evidence="3" type="ORF">NSCI0253_LOCUS30840</name>
</gene>
<name>A0A7S1FAX9_NOCSC</name>